<keyword evidence="3" id="KW-1185">Reference proteome</keyword>
<protein>
    <submittedName>
        <fullName evidence="2">Histone acetyltransferase HAC1</fullName>
    </submittedName>
</protein>
<dbReference type="GO" id="GO:0016740">
    <property type="term" value="F:transferase activity"/>
    <property type="evidence" value="ECO:0007669"/>
    <property type="project" value="UniProtKB-KW"/>
</dbReference>
<dbReference type="OrthoDB" id="1751500at2759"/>
<dbReference type="STRING" id="2094558.A0A314UPW8"/>
<organism evidence="2 3">
    <name type="scientific">Prunus yedoensis var. nudiflora</name>
    <dbReference type="NCBI Taxonomy" id="2094558"/>
    <lineage>
        <taxon>Eukaryota</taxon>
        <taxon>Viridiplantae</taxon>
        <taxon>Streptophyta</taxon>
        <taxon>Embryophyta</taxon>
        <taxon>Tracheophyta</taxon>
        <taxon>Spermatophyta</taxon>
        <taxon>Magnoliopsida</taxon>
        <taxon>eudicotyledons</taxon>
        <taxon>Gunneridae</taxon>
        <taxon>Pentapetalae</taxon>
        <taxon>rosids</taxon>
        <taxon>fabids</taxon>
        <taxon>Rosales</taxon>
        <taxon>Rosaceae</taxon>
        <taxon>Amygdaloideae</taxon>
        <taxon>Amygdaleae</taxon>
        <taxon>Prunus</taxon>
    </lineage>
</organism>
<evidence type="ECO:0000256" key="1">
    <source>
        <dbReference type="SAM" id="MobiDB-lite"/>
    </source>
</evidence>
<feature type="region of interest" description="Disordered" evidence="1">
    <location>
        <begin position="149"/>
        <end position="215"/>
    </location>
</feature>
<reference evidence="2 3" key="1">
    <citation type="submission" date="2018-02" db="EMBL/GenBank/DDBJ databases">
        <title>Draft genome of wild Prunus yedoensis var. nudiflora.</title>
        <authorList>
            <person name="Baek S."/>
            <person name="Kim J.-H."/>
            <person name="Choi K."/>
            <person name="Kim G.-B."/>
            <person name="Cho A."/>
            <person name="Jang H."/>
            <person name="Shin C.-H."/>
            <person name="Yu H.-J."/>
            <person name="Mun J.-H."/>
        </authorList>
    </citation>
    <scope>NUCLEOTIDE SEQUENCE [LARGE SCALE GENOMIC DNA]</scope>
    <source>
        <strain evidence="3">cv. Jeju island</strain>
        <tissue evidence="2">Leaf</tissue>
    </source>
</reference>
<dbReference type="AlphaFoldDB" id="A0A314UPW8"/>
<name>A0A314UPW8_PRUYE</name>
<accession>A0A314UPW8</accession>
<sequence length="215" mass="24046">MNVQTHMSGQISGQVPNQAGTQTQMPVLPQHNGNSLPTLRSIMQEKICQIIQQQQHPQPMSDTKFREIVKKLDEGLLRHAHTKDDYMNMETLESRLHNLIKRPQNQRQQYQQLVISSSPIGTMILTPGMSHNGNSNMMVTSSVDASMNTRRGSTSIAPTTVNTGNPLPAGAQSEPVLQGQWHPQSQDGSHRQANMSHEQQVHEDFRQRISGQDEA</sequence>
<dbReference type="EMBL" id="PJQY01003261">
    <property type="protein sequence ID" value="PQM38918.1"/>
    <property type="molecule type" value="Genomic_DNA"/>
</dbReference>
<evidence type="ECO:0000313" key="2">
    <source>
        <dbReference type="EMBL" id="PQM38918.1"/>
    </source>
</evidence>
<gene>
    <name evidence="2" type="ORF">Pyn_29450</name>
</gene>
<dbReference type="Proteomes" id="UP000250321">
    <property type="component" value="Unassembled WGS sequence"/>
</dbReference>
<proteinExistence type="predicted"/>
<evidence type="ECO:0000313" key="3">
    <source>
        <dbReference type="Proteomes" id="UP000250321"/>
    </source>
</evidence>
<comment type="caution">
    <text evidence="2">The sequence shown here is derived from an EMBL/GenBank/DDBJ whole genome shotgun (WGS) entry which is preliminary data.</text>
</comment>
<feature type="region of interest" description="Disordered" evidence="1">
    <location>
        <begin position="1"/>
        <end position="24"/>
    </location>
</feature>
<feature type="compositionally biased region" description="Polar residues" evidence="1">
    <location>
        <begin position="181"/>
        <end position="198"/>
    </location>
</feature>
<feature type="compositionally biased region" description="Polar residues" evidence="1">
    <location>
        <begin position="149"/>
        <end position="165"/>
    </location>
</feature>
<keyword evidence="2" id="KW-0808">Transferase</keyword>